<dbReference type="AlphaFoldDB" id="C7LYF4"/>
<dbReference type="Pfam" id="PF02514">
    <property type="entry name" value="CobN-Mg_chel"/>
    <property type="match status" value="1"/>
</dbReference>
<dbReference type="InterPro" id="IPR011953">
    <property type="entry name" value="Cobalto_CobN"/>
</dbReference>
<protein>
    <submittedName>
        <fullName evidence="2">Cobaltochelatase, CobN subunit</fullName>
        <ecNumber evidence="2">6.6.1.2</ecNumber>
    </submittedName>
</protein>
<evidence type="ECO:0000259" key="1">
    <source>
        <dbReference type="Pfam" id="PF02514"/>
    </source>
</evidence>
<dbReference type="GO" id="GO:0051116">
    <property type="term" value="F:cobaltochelatase activity"/>
    <property type="evidence" value="ECO:0007669"/>
    <property type="project" value="UniProtKB-EC"/>
</dbReference>
<feature type="domain" description="CobN/magnesium chelatase" evidence="1">
    <location>
        <begin position="106"/>
        <end position="1159"/>
    </location>
</feature>
<reference evidence="2 3" key="1">
    <citation type="journal article" date="2009" name="Stand. Genomic Sci.">
        <title>Complete genome sequence of Acidimicrobium ferrooxidans type strain (ICP).</title>
        <authorList>
            <person name="Clum A."/>
            <person name="Nolan M."/>
            <person name="Lang E."/>
            <person name="Glavina Del Rio T."/>
            <person name="Tice H."/>
            <person name="Copeland A."/>
            <person name="Cheng J.F."/>
            <person name="Lucas S."/>
            <person name="Chen F."/>
            <person name="Bruce D."/>
            <person name="Goodwin L."/>
            <person name="Pitluck S."/>
            <person name="Ivanova N."/>
            <person name="Mavrommatis K."/>
            <person name="Mikhailova N."/>
            <person name="Pati A."/>
            <person name="Chen A."/>
            <person name="Palaniappan K."/>
            <person name="Goker M."/>
            <person name="Spring S."/>
            <person name="Land M."/>
            <person name="Hauser L."/>
            <person name="Chang Y.J."/>
            <person name="Jeffries C.C."/>
            <person name="Chain P."/>
            <person name="Bristow J."/>
            <person name="Eisen J.A."/>
            <person name="Markowitz V."/>
            <person name="Hugenholtz P."/>
            <person name="Kyrpides N.C."/>
            <person name="Klenk H.P."/>
            <person name="Lapidus A."/>
        </authorList>
    </citation>
    <scope>NUCLEOTIDE SEQUENCE [LARGE SCALE GENOMIC DNA]</scope>
    <source>
        <strain evidence="3">DSM 10331 / JCM 15462 / NBRC 103882 / ICP</strain>
    </source>
</reference>
<organism evidence="2 3">
    <name type="scientific">Acidimicrobium ferrooxidans (strain DSM 10331 / JCM 15462 / NBRC 103882 / ICP)</name>
    <dbReference type="NCBI Taxonomy" id="525909"/>
    <lineage>
        <taxon>Bacteria</taxon>
        <taxon>Bacillati</taxon>
        <taxon>Actinomycetota</taxon>
        <taxon>Acidimicrobiia</taxon>
        <taxon>Acidimicrobiales</taxon>
        <taxon>Acidimicrobiaceae</taxon>
        <taxon>Acidimicrobium</taxon>
    </lineage>
</organism>
<dbReference type="CDD" id="cd10150">
    <property type="entry name" value="CobN_like"/>
    <property type="match status" value="1"/>
</dbReference>
<sequence>MRITVATNADTEVLALRMAWEDLPSTIELHVAALGELLETWHPIEGDVLVVRALGGIAAVPDPAQLATRARAGGAHLVVLPGEATFDVPTAQASTVPMAVVERAFAYAREGGAANLASLCRYLAVRLGGVELDVAEPVSIPFVGSMGHTSWCERHSGPRIAVVVYRAHLIAGNTQFVTDLLDLAEQTGVALEAWWAYSARGEAGQVLAAELEASGVDVVITTVLAGGETEGLGWDAGPLGGLDVPVVQAPISTVSRQEWAASAMGLVPLDVAMSVAIPEYDGRIIAVPIAYKELIDADEVFGAPVHAYRLDRERAHRVLELARRLGALRRRANDAKRVAIVLSAYPTKRSRIGNAVGLDTPQSLVRLLSMLAERGWRLETPDDPDALMARLGALLDPEAPSERARGGATLSIDAYLAWYATLPGELRDEVEAAWGPPPGSRYIAEGSLWFPAIWMGDALVAIQPPRGYGEHEIAIYHSPELPPSHHYLAFYHYLTAVAGVDAVVHLGKHGTLEWLPGKSVGLSSSCWPDVALGSVPLVYPFVVNDPGEGVQAKRRSHAVIVDHLVPPLTRADSYGAIADLESLLDEHQRVAALDPSKLPELRAAIWSLLTESRIHEDLGIDEAPSVRDDAFDDLLLDVDGYLCELKDATIRGGLHILGAPPVGEALVDLVAQIVRVPQLDVPSLAEELDRLEGRLGDGSRAARDASDGRLHEILWALAERDWDPEVLDDAEWCASVGLEAAPDDLRTALAWVAGSLVPRIRGASRELAAVADALEGRPIAPGPAGAPSRGMAHVLPTGRNFYGLDPRAVPSRLAWRTGQRAAAALCERFRRDSGGELRHASIVLWGTAAIRTGGDDVALALALLGVEPRWDAISGRVVGLELVPLERLGRARVDVTVRISGLFRDAFAHAIALIDEAVELVAKAADEGDANPVAQSGAGPRIFGPPPRAYGSGVLELIEHGAWESSADLGRTWVRWSQHAYGRGRSGEEATGALWDRLRSVEAIVKAQDNREHDIFDSDDYLQEHGGMIAAARAAGNVSVRGYFGDTSRPDAPTVRSIEEEAARVVRQRVVNPKWLEGMRRHGYKGAFEMAATVDYLFGYDATAGVARDWMYDAVTDAFVRDRENRSFLLRVNPSALGAICARLLEAARRGLWHADDERLAALAEGSLEAEGAEE</sequence>
<evidence type="ECO:0000313" key="3">
    <source>
        <dbReference type="Proteomes" id="UP000000771"/>
    </source>
</evidence>
<dbReference type="EC" id="6.6.1.2" evidence="2"/>
<dbReference type="RefSeq" id="WP_015798251.1">
    <property type="nucleotide sequence ID" value="NC_013124.1"/>
</dbReference>
<dbReference type="PANTHER" id="PTHR44119">
    <property type="entry name" value="MAGNESIUM-CHELATASE SUBUNIT CHLH, CHLOROPLASTIC"/>
    <property type="match status" value="1"/>
</dbReference>
<keyword evidence="3" id="KW-1185">Reference proteome</keyword>
<dbReference type="eggNOG" id="COG1429">
    <property type="taxonomic scope" value="Bacteria"/>
</dbReference>
<accession>C7LYF4</accession>
<name>C7LYF4_ACIFD</name>
<proteinExistence type="predicted"/>
<dbReference type="STRING" id="525909.Afer_0816"/>
<dbReference type="NCBIfam" id="TIGR02257">
    <property type="entry name" value="cobalto_cobN"/>
    <property type="match status" value="1"/>
</dbReference>
<dbReference type="HOGENOM" id="CLU_002017_1_0_11"/>
<dbReference type="OrthoDB" id="9757976at2"/>
<evidence type="ECO:0000313" key="2">
    <source>
        <dbReference type="EMBL" id="ACU53762.1"/>
    </source>
</evidence>
<dbReference type="InterPro" id="IPR003672">
    <property type="entry name" value="CobN/Mg_chltase"/>
</dbReference>
<dbReference type="Proteomes" id="UP000000771">
    <property type="component" value="Chromosome"/>
</dbReference>
<dbReference type="EMBL" id="CP001631">
    <property type="protein sequence ID" value="ACU53762.1"/>
    <property type="molecule type" value="Genomic_DNA"/>
</dbReference>
<gene>
    <name evidence="2" type="ordered locus">Afer_0816</name>
</gene>
<dbReference type="GO" id="GO:0009236">
    <property type="term" value="P:cobalamin biosynthetic process"/>
    <property type="evidence" value="ECO:0007669"/>
    <property type="project" value="InterPro"/>
</dbReference>
<dbReference type="KEGG" id="afo:Afer_0816"/>
<dbReference type="PANTHER" id="PTHR44119:SF4">
    <property type="entry name" value="AEROBIC COBALTOCHELATASE SUBUNIT COBN"/>
    <property type="match status" value="1"/>
</dbReference>
<keyword evidence="2" id="KW-0436">Ligase</keyword>